<dbReference type="Gene3D" id="1.20.120.1760">
    <property type="match status" value="1"/>
</dbReference>
<keyword evidence="4" id="KW-0812">Transmembrane</keyword>
<keyword evidence="3 10" id="KW-0808">Transferase</keyword>
<evidence type="ECO:0000256" key="5">
    <source>
        <dbReference type="ARBA" id="ARBA00022989"/>
    </source>
</evidence>
<dbReference type="EMBL" id="CAMKVN010000105">
    <property type="protein sequence ID" value="CAI2163683.1"/>
    <property type="molecule type" value="Genomic_DNA"/>
</dbReference>
<comment type="subcellular location">
    <subcellularLocation>
        <location evidence="1">Membrane</location>
        <topology evidence="1">Multi-pass membrane protein</topology>
    </subcellularLocation>
</comment>
<keyword evidence="7" id="KW-0472">Membrane</keyword>
<evidence type="ECO:0000256" key="7">
    <source>
        <dbReference type="ARBA" id="ARBA00023136"/>
    </source>
</evidence>
<evidence type="ECO:0000256" key="8">
    <source>
        <dbReference type="ARBA" id="ARBA00023209"/>
    </source>
</evidence>
<evidence type="ECO:0000256" key="3">
    <source>
        <dbReference type="ARBA" id="ARBA00022679"/>
    </source>
</evidence>
<dbReference type="AlphaFoldDB" id="A0A9W4WQ60"/>
<keyword evidence="5" id="KW-1133">Transmembrane helix</keyword>
<dbReference type="OrthoDB" id="10020554at2759"/>
<keyword evidence="12" id="KW-1185">Reference proteome</keyword>
<dbReference type="InterPro" id="IPR048254">
    <property type="entry name" value="CDP_ALCOHOL_P_TRANSF_CS"/>
</dbReference>
<dbReference type="PROSITE" id="PS00379">
    <property type="entry name" value="CDP_ALCOHOL_P_TRANSF"/>
    <property type="match status" value="1"/>
</dbReference>
<dbReference type="GO" id="GO:0005739">
    <property type="term" value="C:mitochondrion"/>
    <property type="evidence" value="ECO:0007669"/>
    <property type="project" value="TreeGrafter"/>
</dbReference>
<dbReference type="InterPro" id="IPR000462">
    <property type="entry name" value="CDP-OH_P_trans"/>
</dbReference>
<evidence type="ECO:0000256" key="4">
    <source>
        <dbReference type="ARBA" id="ARBA00022692"/>
    </source>
</evidence>
<keyword evidence="9" id="KW-1208">Phospholipid metabolism</keyword>
<sequence>MSAFTSRINIRRAIFTLGLNCTRNYSLKQITPRKFTINRKAHSNRQFSQNSISCNKHKENESKIKETPTKENIWTIPNYLTLSRLIASPIIGYLILNDHYGLALSAFIYAGFTDLFDGFIARKYDMRTVLGTVMDPAADKILMTILTIVLAKKDLLPIPIAAVILGRDVGLIFASFYYRYISLPPPKTIVRYFDMSIPSAEVRPTLISKINTALQLTLIGVTLASPVFGWTDAQALIALQYTVASTTIWSGLSYTFSKNAVRILKPPVRFKDK</sequence>
<evidence type="ECO:0000256" key="9">
    <source>
        <dbReference type="ARBA" id="ARBA00023264"/>
    </source>
</evidence>
<dbReference type="GO" id="GO:0043337">
    <property type="term" value="F:cardiolipin synthase (CMP-forming)"/>
    <property type="evidence" value="ECO:0007669"/>
    <property type="project" value="TreeGrafter"/>
</dbReference>
<accession>A0A9W4WQ60</accession>
<name>A0A9W4WQ60_9GLOM</name>
<organism evidence="11 12">
    <name type="scientific">Funneliformis geosporum</name>
    <dbReference type="NCBI Taxonomy" id="1117311"/>
    <lineage>
        <taxon>Eukaryota</taxon>
        <taxon>Fungi</taxon>
        <taxon>Fungi incertae sedis</taxon>
        <taxon>Mucoromycota</taxon>
        <taxon>Glomeromycotina</taxon>
        <taxon>Glomeromycetes</taxon>
        <taxon>Glomerales</taxon>
        <taxon>Glomeraceae</taxon>
        <taxon>Funneliformis</taxon>
    </lineage>
</organism>
<evidence type="ECO:0000313" key="12">
    <source>
        <dbReference type="Proteomes" id="UP001153678"/>
    </source>
</evidence>
<dbReference type="PANTHER" id="PTHR14269">
    <property type="entry name" value="CDP-DIACYLGLYCEROL--GLYCEROL-3-PHOSPHATE 3-PHOSPHATIDYLTRANSFERASE-RELATED"/>
    <property type="match status" value="1"/>
</dbReference>
<dbReference type="GO" id="GO:0016020">
    <property type="term" value="C:membrane"/>
    <property type="evidence" value="ECO:0007669"/>
    <property type="project" value="UniProtKB-SubCell"/>
</dbReference>
<keyword evidence="2" id="KW-0444">Lipid biosynthesis</keyword>
<dbReference type="Proteomes" id="UP001153678">
    <property type="component" value="Unassembled WGS sequence"/>
</dbReference>
<evidence type="ECO:0000256" key="10">
    <source>
        <dbReference type="RuleBase" id="RU003750"/>
    </source>
</evidence>
<evidence type="ECO:0000313" key="11">
    <source>
        <dbReference type="EMBL" id="CAI2163683.1"/>
    </source>
</evidence>
<keyword evidence="8" id="KW-0594">Phospholipid biosynthesis</keyword>
<gene>
    <name evidence="11" type="ORF">FWILDA_LOCUS1191</name>
</gene>
<comment type="similarity">
    <text evidence="10">Belongs to the CDP-alcohol phosphatidyltransferase class-I family.</text>
</comment>
<proteinExistence type="inferred from homology"/>
<protein>
    <submittedName>
        <fullName evidence="11">11926_t:CDS:1</fullName>
    </submittedName>
</protein>
<keyword evidence="6" id="KW-0443">Lipid metabolism</keyword>
<evidence type="ECO:0000256" key="1">
    <source>
        <dbReference type="ARBA" id="ARBA00004141"/>
    </source>
</evidence>
<dbReference type="PANTHER" id="PTHR14269:SF60">
    <property type="entry name" value="CARDIOLIPIN SYNTHASE (CMP-FORMING)"/>
    <property type="match status" value="1"/>
</dbReference>
<evidence type="ECO:0000256" key="6">
    <source>
        <dbReference type="ARBA" id="ARBA00023098"/>
    </source>
</evidence>
<dbReference type="Pfam" id="PF01066">
    <property type="entry name" value="CDP-OH_P_transf"/>
    <property type="match status" value="1"/>
</dbReference>
<reference evidence="11" key="1">
    <citation type="submission" date="2022-08" db="EMBL/GenBank/DDBJ databases">
        <authorList>
            <person name="Kallberg Y."/>
            <person name="Tangrot J."/>
            <person name="Rosling A."/>
        </authorList>
    </citation>
    <scope>NUCLEOTIDE SEQUENCE</scope>
    <source>
        <strain evidence="11">Wild A</strain>
    </source>
</reference>
<comment type="caution">
    <text evidence="11">The sequence shown here is derived from an EMBL/GenBank/DDBJ whole genome shotgun (WGS) entry which is preliminary data.</text>
</comment>
<evidence type="ECO:0000256" key="2">
    <source>
        <dbReference type="ARBA" id="ARBA00022516"/>
    </source>
</evidence>
<dbReference type="GO" id="GO:0032049">
    <property type="term" value="P:cardiolipin biosynthetic process"/>
    <property type="evidence" value="ECO:0007669"/>
    <property type="project" value="TreeGrafter"/>
</dbReference>
<dbReference type="InterPro" id="IPR043130">
    <property type="entry name" value="CDP-OH_PTrfase_TM_dom"/>
</dbReference>
<dbReference type="InterPro" id="IPR050324">
    <property type="entry name" value="CDP-alcohol_PTase-I"/>
</dbReference>